<evidence type="ECO:0000313" key="1">
    <source>
        <dbReference type="EMBL" id="KAF7256562.1"/>
    </source>
</evidence>
<keyword evidence="2" id="KW-1185">Reference proteome</keyword>
<gene>
    <name evidence="1" type="ORF">EG68_06011</name>
</gene>
<comment type="caution">
    <text evidence="1">The sequence shown here is derived from an EMBL/GenBank/DDBJ whole genome shotgun (WGS) entry which is preliminary data.</text>
</comment>
<dbReference type="OrthoDB" id="6246522at2759"/>
<name>A0A8S9YPA4_9TREM</name>
<protein>
    <submittedName>
        <fullName evidence="1">Uncharacterized protein</fullName>
    </submittedName>
</protein>
<dbReference type="Proteomes" id="UP000822476">
    <property type="component" value="Unassembled WGS sequence"/>
</dbReference>
<accession>A0A8S9YPA4</accession>
<dbReference type="AlphaFoldDB" id="A0A8S9YPA4"/>
<organism evidence="1 2">
    <name type="scientific">Paragonimus skrjabini miyazakii</name>
    <dbReference type="NCBI Taxonomy" id="59628"/>
    <lineage>
        <taxon>Eukaryota</taxon>
        <taxon>Metazoa</taxon>
        <taxon>Spiralia</taxon>
        <taxon>Lophotrochozoa</taxon>
        <taxon>Platyhelminthes</taxon>
        <taxon>Trematoda</taxon>
        <taxon>Digenea</taxon>
        <taxon>Plagiorchiida</taxon>
        <taxon>Troglotremata</taxon>
        <taxon>Troglotrematidae</taxon>
        <taxon>Paragonimus</taxon>
    </lineage>
</organism>
<evidence type="ECO:0000313" key="2">
    <source>
        <dbReference type="Proteomes" id="UP000822476"/>
    </source>
</evidence>
<reference evidence="1" key="1">
    <citation type="submission" date="2019-07" db="EMBL/GenBank/DDBJ databases">
        <title>Annotation for the trematode Paragonimus miyazaki's.</title>
        <authorList>
            <person name="Choi Y.-J."/>
        </authorList>
    </citation>
    <scope>NUCLEOTIDE SEQUENCE</scope>
    <source>
        <strain evidence="1">Japan</strain>
    </source>
</reference>
<sequence length="879" mass="97689">MEWKPRRSSLKLSTEPITDDSVIDRPSTRRVSFARVISICGGEQSETQLSLGGSDEFTEVTKPCESLSTIRDMPMDETSDLSMTIDGNMCVAKPISSNDFNSVALLPRLEETWIMSPSTMNESAVTVFPSPSGGPPLLPTRNTCVNETSGSISASDDMSVDEQQLSDVTLPDSHTPVKVKGTVITSDAVNTPSMSPSTPYVCSETKRGNSMRFSDGPQCQSLPPLQRHPNLSVAGISVLSTSKLRNTESKQHASALSNKSGARDGHKLLAESLATTPLRQVIPRDWIHAVQLSVSRSTCGTFSRRLDPNHLIPSEKCRRSHLLSVSDYPCYTSPPRGFGLTTKSLEEFLERHQCVLLDEEDVLEPTFPGNLDVLKQFQPELYVEFSKKREAIQQIFDANIKHYINEWKLRRSGVLFSHSPSLPVVEQLSKMTDSQVEEFFAQALERLNQCGIIAKHGYYELKRQSMVEYGLEQEWERSRLDQVDLKLDAELCALEQELSRLDADLRSMQDMEKYWKETAKRLDVIEHESQEVLIQTQKLFIDTAELDADFRKRLLSAPKIARLSPLLVSANVVGATELFSPWNTLMVADREGQNKSQTVAADLDLSNLLTICAVNCLSFENHTYCLRTLFGLVWFKVACDPIQSVKEKMTHSVPAVMPLDCLVVTEVECCAPPEDSGPVDCNAVEALAAYTVEFFQSRDGRSQLRSRLVGSTLENVVKHLEFIISPYLLLGADLRAIYIAQHEVEFNAALPMDFTLLASTQKNLVRSTPTRVILNEHGQGKMGTLPDGSFLDRIIPGGSINISVTVFNREVHAVVMLQFKLSSLDVDVSNCPATCLDVILGRIDHKSVQQLLDTCKVAPGCLHHAVEVVNEALPSMRKE</sequence>
<proteinExistence type="predicted"/>
<dbReference type="EMBL" id="JTDE01003013">
    <property type="protein sequence ID" value="KAF7256562.1"/>
    <property type="molecule type" value="Genomic_DNA"/>
</dbReference>